<dbReference type="EMBL" id="UAUU01000003">
    <property type="protein sequence ID" value="SPZ84634.1"/>
    <property type="molecule type" value="Genomic_DNA"/>
</dbReference>
<feature type="site" description="Important for catalytic activity, responsible for pKa modulation of the active site Glu and correct orientation of both the proton donor and substrate" evidence="7">
    <location>
        <position position="468"/>
    </location>
</feature>
<dbReference type="GeneID" id="97183625"/>
<dbReference type="InterPro" id="IPR023296">
    <property type="entry name" value="Glyco_hydro_beta-prop_sf"/>
</dbReference>
<evidence type="ECO:0000256" key="5">
    <source>
        <dbReference type="ARBA" id="ARBA00023295"/>
    </source>
</evidence>
<proteinExistence type="inferred from homology"/>
<evidence type="ECO:0000256" key="7">
    <source>
        <dbReference type="PIRSR" id="PIRSR606710-2"/>
    </source>
</evidence>
<comment type="similarity">
    <text evidence="1">Belongs to the glycosyl hydrolase 43 family.</text>
</comment>
<feature type="active site" description="Proton donor" evidence="6">
    <location>
        <position position="563"/>
    </location>
</feature>
<keyword evidence="4" id="KW-0119">Carbohydrate metabolism</keyword>
<dbReference type="PANTHER" id="PTHR43772">
    <property type="entry name" value="ENDO-1,4-BETA-XYLANASE"/>
    <property type="match status" value="1"/>
</dbReference>
<evidence type="ECO:0000256" key="4">
    <source>
        <dbReference type="ARBA" id="ARBA00023277"/>
    </source>
</evidence>
<keyword evidence="2" id="KW-0858">Xylan degradation</keyword>
<keyword evidence="8" id="KW-0732">Signal</keyword>
<feature type="signal peptide" evidence="8">
    <location>
        <begin position="1"/>
        <end position="21"/>
    </location>
</feature>
<keyword evidence="3 9" id="KW-0378">Hydrolase</keyword>
<evidence type="ECO:0000256" key="8">
    <source>
        <dbReference type="SAM" id="SignalP"/>
    </source>
</evidence>
<evidence type="ECO:0000256" key="2">
    <source>
        <dbReference type="ARBA" id="ARBA00022651"/>
    </source>
</evidence>
<dbReference type="AlphaFoldDB" id="A0A2X2ITK4"/>
<feature type="chain" id="PRO_5016008036" evidence="8">
    <location>
        <begin position="22"/>
        <end position="672"/>
    </location>
</feature>
<dbReference type="GO" id="GO:0009044">
    <property type="term" value="F:xylan 1,4-beta-xylosidase activity"/>
    <property type="evidence" value="ECO:0007669"/>
    <property type="project" value="UniProtKB-EC"/>
</dbReference>
<dbReference type="Proteomes" id="UP000251241">
    <property type="component" value="Unassembled WGS sequence"/>
</dbReference>
<feature type="active site" description="Proton acceptor" evidence="6">
    <location>
        <position position="351"/>
    </location>
</feature>
<dbReference type="GO" id="GO:0045493">
    <property type="term" value="P:xylan catabolic process"/>
    <property type="evidence" value="ECO:0007669"/>
    <property type="project" value="UniProtKB-KW"/>
</dbReference>
<dbReference type="SUPFAM" id="SSF75005">
    <property type="entry name" value="Arabinanase/levansucrase/invertase"/>
    <property type="match status" value="2"/>
</dbReference>
<keyword evidence="5 9" id="KW-0326">Glycosidase</keyword>
<reference evidence="9 10" key="1">
    <citation type="submission" date="2018-06" db="EMBL/GenBank/DDBJ databases">
        <authorList>
            <consortium name="Pathogen Informatics"/>
            <person name="Doyle S."/>
        </authorList>
    </citation>
    <scope>NUCLEOTIDE SEQUENCE [LARGE SCALE GENOMIC DNA]</scope>
    <source>
        <strain evidence="9 10">NCTC11343</strain>
    </source>
</reference>
<protein>
    <submittedName>
        <fullName evidence="9">Beta-xylosidase</fullName>
        <ecNumber evidence="9">3.2.1.37</ecNumber>
    </submittedName>
</protein>
<dbReference type="Gene3D" id="2.115.10.20">
    <property type="entry name" value="Glycosyl hydrolase domain, family 43"/>
    <property type="match status" value="2"/>
</dbReference>
<dbReference type="Pfam" id="PF04616">
    <property type="entry name" value="Glyco_hydro_43"/>
    <property type="match status" value="2"/>
</dbReference>
<evidence type="ECO:0000256" key="6">
    <source>
        <dbReference type="PIRSR" id="PIRSR606710-1"/>
    </source>
</evidence>
<accession>A0A2X2ITK4</accession>
<dbReference type="InterPro" id="IPR052176">
    <property type="entry name" value="Glycosyl_Hydrlase_43_Enz"/>
</dbReference>
<evidence type="ECO:0000256" key="3">
    <source>
        <dbReference type="ARBA" id="ARBA00022801"/>
    </source>
</evidence>
<evidence type="ECO:0000256" key="1">
    <source>
        <dbReference type="ARBA" id="ARBA00009865"/>
    </source>
</evidence>
<dbReference type="RefSeq" id="WP_239468859.1">
    <property type="nucleotide sequence ID" value="NZ_CP069793.1"/>
</dbReference>
<dbReference type="PANTHER" id="PTHR43772:SF2">
    <property type="entry name" value="PUTATIVE (AFU_ORTHOLOGUE AFUA_2G04480)-RELATED"/>
    <property type="match status" value="1"/>
</dbReference>
<dbReference type="CDD" id="cd08991">
    <property type="entry name" value="GH43_HoAraf43-like"/>
    <property type="match status" value="2"/>
</dbReference>
<evidence type="ECO:0000313" key="10">
    <source>
        <dbReference type="Proteomes" id="UP000251241"/>
    </source>
</evidence>
<keyword evidence="2" id="KW-0624">Polysaccharide degradation</keyword>
<name>A0A2X2ITK4_SPHMU</name>
<evidence type="ECO:0000313" key="9">
    <source>
        <dbReference type="EMBL" id="SPZ84634.1"/>
    </source>
</evidence>
<gene>
    <name evidence="9" type="primary">xynB</name>
    <name evidence="9" type="ORF">NCTC11343_01178</name>
</gene>
<sequence length="672" mass="75901">MNKIYLLISALFLSFVQTTIAQHTTAVSIGKANIPIDGIFQADPTVFFYGGYYYLYGTNGDSEEQQGFKVYQSTDLKHWKVPAGTTSGFALLKGDAFGSTGFWAPQVWFEKGKFYMAYTADEHIAIAVSDSPVGPFKQTSKAPLEVGQKQIDPFVFSDRNGRKYLFHVRLTQGNRIFVAELKSDYSGIKGETLKECVHAELPWENTANAEWTVTEGPTVIQQGQYYYMFYSANDFRNKDYAVGVAIADNVYGPWKKLEGQPALSRKNSGFAGTGHGDVFKKGKQWYYVCHTHFSDEKVAPRRTAIIPFNFASTGDGIPVPRFDTAKFRFLATDQGLTRNGKSYQTDVAFGDPFIVFDPPTDRYYLYGTGGTENGFIAYSSKDLKTWTKERKVYDANQPNGWGEKDFWAPEVYRVNNKYYMYYSAHWKDNPKQHIENYRIGVAVADSPLGPFKDLTGKPIFDPGYPIIDANVFRDTDNRNYLFYSRCCYEHPVESEVADWAKQKYGYSRIEESWVYGVELDSSMTKTIGDPVLLMRPPVSMNDAQAEWESRSVTSGEINRRWTEGSFLMKKNGQYYMMYSANYFAGANYAVGYGTATAPLGSYEKSPANPIIEKNTHSGGVISGTGHNSLFSDREGKLRCVYHGRTIKTGDKRIVFISDVFFNENGQLHIVTD</sequence>
<organism evidence="9 10">
    <name type="scientific">Sphingobacterium multivorum</name>
    <dbReference type="NCBI Taxonomy" id="28454"/>
    <lineage>
        <taxon>Bacteria</taxon>
        <taxon>Pseudomonadati</taxon>
        <taxon>Bacteroidota</taxon>
        <taxon>Sphingobacteriia</taxon>
        <taxon>Sphingobacteriales</taxon>
        <taxon>Sphingobacteriaceae</taxon>
        <taxon>Sphingobacterium</taxon>
    </lineage>
</organism>
<dbReference type="InterPro" id="IPR006710">
    <property type="entry name" value="Glyco_hydro_43"/>
</dbReference>
<dbReference type="EC" id="3.2.1.37" evidence="9"/>